<sequence>MRQLLMGLSFCPRNWITSCARKPPKIEATGANSVNACAEKRSKYSSLTIVGRISSDSHFSNSSLRRSSLSKFCSGSEGFSTSKRERINGNAGDNLLSCLLFNCLVNLEDVNNPDRGKNSSSMVTSSTFSSCLYSTFVIVLTSLIFRFTSRG</sequence>
<name>C4XXV5_CLAL4</name>
<protein>
    <submittedName>
        <fullName evidence="2">Uncharacterized protein</fullName>
    </submittedName>
</protein>
<accession>C4XXV5</accession>
<keyword evidence="1" id="KW-1133">Transmembrane helix</keyword>
<evidence type="ECO:0000313" key="3">
    <source>
        <dbReference type="Proteomes" id="UP000007703"/>
    </source>
</evidence>
<proteinExistence type="predicted"/>
<dbReference type="KEGG" id="clu:CLUG_00778"/>
<dbReference type="Proteomes" id="UP000007703">
    <property type="component" value="Unassembled WGS sequence"/>
</dbReference>
<evidence type="ECO:0000256" key="1">
    <source>
        <dbReference type="SAM" id="Phobius"/>
    </source>
</evidence>
<dbReference type="HOGENOM" id="CLU_1731273_0_0_1"/>
<gene>
    <name evidence="2" type="ORF">CLUG_00778</name>
</gene>
<dbReference type="AlphaFoldDB" id="C4XXV5"/>
<organism evidence="2 3">
    <name type="scientific">Clavispora lusitaniae (strain ATCC 42720)</name>
    <name type="common">Yeast</name>
    <name type="synonym">Candida lusitaniae</name>
    <dbReference type="NCBI Taxonomy" id="306902"/>
    <lineage>
        <taxon>Eukaryota</taxon>
        <taxon>Fungi</taxon>
        <taxon>Dikarya</taxon>
        <taxon>Ascomycota</taxon>
        <taxon>Saccharomycotina</taxon>
        <taxon>Pichiomycetes</taxon>
        <taxon>Metschnikowiaceae</taxon>
        <taxon>Clavispora</taxon>
    </lineage>
</organism>
<keyword evidence="1" id="KW-0472">Membrane</keyword>
<reference evidence="2 3" key="1">
    <citation type="journal article" date="2009" name="Nature">
        <title>Evolution of pathogenicity and sexual reproduction in eight Candida genomes.</title>
        <authorList>
            <person name="Butler G."/>
            <person name="Rasmussen M.D."/>
            <person name="Lin M.F."/>
            <person name="Santos M.A."/>
            <person name="Sakthikumar S."/>
            <person name="Munro C.A."/>
            <person name="Rheinbay E."/>
            <person name="Grabherr M."/>
            <person name="Forche A."/>
            <person name="Reedy J.L."/>
            <person name="Agrafioti I."/>
            <person name="Arnaud M.B."/>
            <person name="Bates S."/>
            <person name="Brown A.J."/>
            <person name="Brunke S."/>
            <person name="Costanzo M.C."/>
            <person name="Fitzpatrick D.A."/>
            <person name="de Groot P.W."/>
            <person name="Harris D."/>
            <person name="Hoyer L.L."/>
            <person name="Hube B."/>
            <person name="Klis F.M."/>
            <person name="Kodira C."/>
            <person name="Lennard N."/>
            <person name="Logue M.E."/>
            <person name="Martin R."/>
            <person name="Neiman A.M."/>
            <person name="Nikolaou E."/>
            <person name="Quail M.A."/>
            <person name="Quinn J."/>
            <person name="Santos M.C."/>
            <person name="Schmitzberger F.F."/>
            <person name="Sherlock G."/>
            <person name="Shah P."/>
            <person name="Silverstein K.A."/>
            <person name="Skrzypek M.S."/>
            <person name="Soll D."/>
            <person name="Staggs R."/>
            <person name="Stansfield I."/>
            <person name="Stumpf M.P."/>
            <person name="Sudbery P.E."/>
            <person name="Srikantha T."/>
            <person name="Zeng Q."/>
            <person name="Berman J."/>
            <person name="Berriman M."/>
            <person name="Heitman J."/>
            <person name="Gow N.A."/>
            <person name="Lorenz M.C."/>
            <person name="Birren B.W."/>
            <person name="Kellis M."/>
            <person name="Cuomo C.A."/>
        </authorList>
    </citation>
    <scope>NUCLEOTIDE SEQUENCE [LARGE SCALE GENOMIC DNA]</scope>
    <source>
        <strain evidence="2 3">ATCC 42720</strain>
    </source>
</reference>
<keyword evidence="1" id="KW-0812">Transmembrane</keyword>
<dbReference type="VEuPathDB" id="FungiDB:CLUG_00778"/>
<evidence type="ECO:0000313" key="2">
    <source>
        <dbReference type="EMBL" id="EEQ36654.1"/>
    </source>
</evidence>
<dbReference type="EMBL" id="CH408076">
    <property type="protein sequence ID" value="EEQ36654.1"/>
    <property type="molecule type" value="Genomic_DNA"/>
</dbReference>
<dbReference type="InParanoid" id="C4XXV5"/>
<feature type="transmembrane region" description="Helical" evidence="1">
    <location>
        <begin position="127"/>
        <end position="145"/>
    </location>
</feature>